<evidence type="ECO:0000313" key="9">
    <source>
        <dbReference type="EMBL" id="SDE50970.1"/>
    </source>
</evidence>
<evidence type="ECO:0000256" key="1">
    <source>
        <dbReference type="ARBA" id="ARBA00002521"/>
    </source>
</evidence>
<dbReference type="STRING" id="637679.GCA_001550055_02189"/>
<feature type="binding site" evidence="6">
    <location>
        <position position="174"/>
    </location>
    <ligand>
        <name>substrate</name>
    </ligand>
</feature>
<evidence type="ECO:0000256" key="6">
    <source>
        <dbReference type="HAMAP-Rule" id="MF_01974"/>
    </source>
</evidence>
<dbReference type="GO" id="GO:0046872">
    <property type="term" value="F:metal ion binding"/>
    <property type="evidence" value="ECO:0007669"/>
    <property type="project" value="UniProtKB-UniRule"/>
</dbReference>
<keyword evidence="3 6" id="KW-0645">Protease</keyword>
<dbReference type="InterPro" id="IPR001714">
    <property type="entry name" value="Pept_M24_MAP"/>
</dbReference>
<comment type="similarity">
    <text evidence="6">Belongs to the peptidase M24A family. Methionine aminopeptidase type 1 subfamily.</text>
</comment>
<dbReference type="PANTHER" id="PTHR43330">
    <property type="entry name" value="METHIONINE AMINOPEPTIDASE"/>
    <property type="match status" value="1"/>
</dbReference>
<evidence type="ECO:0000256" key="2">
    <source>
        <dbReference type="ARBA" id="ARBA00022438"/>
    </source>
</evidence>
<feature type="domain" description="Peptidase M24" evidence="8">
    <location>
        <begin position="10"/>
        <end position="238"/>
    </location>
</feature>
<feature type="binding site" evidence="6">
    <location>
        <position position="76"/>
    </location>
    <ligand>
        <name>substrate</name>
    </ligand>
</feature>
<sequence length="246" mass="26433">MTVDGPDQLEKLKEIGAICRDVLAAMGTRVVPGVTPLELDTMAGEMLAERGATSAPKLAYDFPGFTCISVGDAVAHGIPNDIPLREGDLVNIDVSAEKDGFFADTGSSFAVGTISPDLQTLLDATKAAQRKAMFAARAGQPLNAIAKVVEREAAKYGFKIIEGLNGHGVGGWIHEEPTVSNIYYPRERERLHEGQVLTIEPFLATHSDQYYEDEDGWTLRLADGGFGAQFEHTFIVTKGAPIILTA</sequence>
<dbReference type="Pfam" id="PF00557">
    <property type="entry name" value="Peptidase_M24"/>
    <property type="match status" value="1"/>
</dbReference>
<dbReference type="EMBL" id="FNAK01000007">
    <property type="protein sequence ID" value="SDE50970.1"/>
    <property type="molecule type" value="Genomic_DNA"/>
</dbReference>
<reference evidence="9 10" key="1">
    <citation type="submission" date="2016-10" db="EMBL/GenBank/DDBJ databases">
        <authorList>
            <person name="de Groot N.N."/>
        </authorList>
    </citation>
    <scope>NUCLEOTIDE SEQUENCE [LARGE SCALE GENOMIC DNA]</scope>
    <source>
        <strain evidence="9 10">CGMCC 1.9109</strain>
    </source>
</reference>
<keyword evidence="4 6" id="KW-0479">Metal-binding</keyword>
<evidence type="ECO:0000256" key="7">
    <source>
        <dbReference type="RuleBase" id="RU003653"/>
    </source>
</evidence>
<keyword evidence="5 6" id="KW-0378">Hydrolase</keyword>
<dbReference type="PRINTS" id="PR00599">
    <property type="entry name" value="MAPEPTIDASE"/>
</dbReference>
<dbReference type="CDD" id="cd01086">
    <property type="entry name" value="MetAP1"/>
    <property type="match status" value="1"/>
</dbReference>
<comment type="subunit">
    <text evidence="6">Monomer.</text>
</comment>
<dbReference type="GO" id="GO:0070006">
    <property type="term" value="F:metalloaminopeptidase activity"/>
    <property type="evidence" value="ECO:0007669"/>
    <property type="project" value="UniProtKB-UniRule"/>
</dbReference>
<comment type="catalytic activity">
    <reaction evidence="6 7">
        <text>Release of N-terminal amino acids, preferentially methionine, from peptides and arylamides.</text>
        <dbReference type="EC" id="3.4.11.18"/>
    </reaction>
</comment>
<keyword evidence="2 6" id="KW-0031">Aminopeptidase</keyword>
<feature type="binding site" evidence="6">
    <location>
        <position position="104"/>
    </location>
    <ligand>
        <name>a divalent metal cation</name>
        <dbReference type="ChEBI" id="CHEBI:60240"/>
        <label>1</label>
    </ligand>
</feature>
<dbReference type="OrthoDB" id="9802055at2"/>
<comment type="function">
    <text evidence="1 6">Removes the N-terminal methionine from nascent proteins. The N-terminal methionine is often cleaved when the second residue in the primary sequence is small and uncharged (Met-Ala-, Cys, Gly, Pro, Ser, Thr, or Val). Requires deformylation of the N(alpha)-formylated initiator methionine before it can be hydrolyzed.</text>
</comment>
<comment type="cofactor">
    <cofactor evidence="6">
        <name>Co(2+)</name>
        <dbReference type="ChEBI" id="CHEBI:48828"/>
    </cofactor>
    <cofactor evidence="6">
        <name>Zn(2+)</name>
        <dbReference type="ChEBI" id="CHEBI:29105"/>
    </cofactor>
    <cofactor evidence="6">
        <name>Mn(2+)</name>
        <dbReference type="ChEBI" id="CHEBI:29035"/>
    </cofactor>
    <cofactor evidence="6">
        <name>Fe(2+)</name>
        <dbReference type="ChEBI" id="CHEBI:29033"/>
    </cofactor>
    <text evidence="6">Binds 2 divalent metal cations per subunit. Has a high-affinity and a low affinity metal-binding site. The true nature of the physiological cofactor is under debate. The enzyme is active with cobalt, zinc, manganese or divalent iron ions. Most likely, methionine aminopeptidases function as mononuclear Fe(2+)-metalloproteases under physiological conditions, and the catalytically relevant metal-binding site has been assigned to the histidine-containing high-affinity site.</text>
</comment>
<dbReference type="InterPro" id="IPR036005">
    <property type="entry name" value="Creatinase/aminopeptidase-like"/>
</dbReference>
<evidence type="ECO:0000256" key="3">
    <source>
        <dbReference type="ARBA" id="ARBA00022670"/>
    </source>
</evidence>
<dbReference type="AlphaFoldDB" id="A0A1G7DIU4"/>
<dbReference type="HAMAP" id="MF_01974">
    <property type="entry name" value="MetAP_1"/>
    <property type="match status" value="1"/>
</dbReference>
<protein>
    <recommendedName>
        <fullName evidence="6 7">Methionine aminopeptidase</fullName>
        <shortName evidence="6">MAP</shortName>
        <shortName evidence="6">MetAP</shortName>
        <ecNumber evidence="6 7">3.4.11.18</ecNumber>
    </recommendedName>
    <alternativeName>
        <fullName evidence="6">Peptidase M</fullName>
    </alternativeName>
</protein>
<evidence type="ECO:0000259" key="8">
    <source>
        <dbReference type="Pfam" id="PF00557"/>
    </source>
</evidence>
<feature type="binding site" evidence="6">
    <location>
        <position position="200"/>
    </location>
    <ligand>
        <name>a divalent metal cation</name>
        <dbReference type="ChEBI" id="CHEBI:60240"/>
        <label>2</label>
        <note>catalytic</note>
    </ligand>
</feature>
<proteinExistence type="inferred from homology"/>
<dbReference type="Proteomes" id="UP000183685">
    <property type="component" value="Unassembled WGS sequence"/>
</dbReference>
<feature type="binding site" evidence="6">
    <location>
        <position position="231"/>
    </location>
    <ligand>
        <name>a divalent metal cation</name>
        <dbReference type="ChEBI" id="CHEBI:60240"/>
        <label>1</label>
    </ligand>
</feature>
<evidence type="ECO:0000256" key="4">
    <source>
        <dbReference type="ARBA" id="ARBA00022723"/>
    </source>
</evidence>
<dbReference type="GO" id="GO:0006508">
    <property type="term" value="P:proteolysis"/>
    <property type="evidence" value="ECO:0007669"/>
    <property type="project" value="UniProtKB-KW"/>
</dbReference>
<gene>
    <name evidence="6" type="primary">map</name>
    <name evidence="9" type="ORF">SAMN04488071_3117</name>
</gene>
<feature type="binding site" evidence="6">
    <location>
        <position position="231"/>
    </location>
    <ligand>
        <name>a divalent metal cation</name>
        <dbReference type="ChEBI" id="CHEBI:60240"/>
        <label>2</label>
        <note>catalytic</note>
    </ligand>
</feature>
<evidence type="ECO:0000313" key="10">
    <source>
        <dbReference type="Proteomes" id="UP000183685"/>
    </source>
</evidence>
<organism evidence="9 10">
    <name type="scientific">Kordiimonas lacus</name>
    <dbReference type="NCBI Taxonomy" id="637679"/>
    <lineage>
        <taxon>Bacteria</taxon>
        <taxon>Pseudomonadati</taxon>
        <taxon>Pseudomonadota</taxon>
        <taxon>Alphaproteobacteria</taxon>
        <taxon>Kordiimonadales</taxon>
        <taxon>Kordiimonadaceae</taxon>
        <taxon>Kordiimonas</taxon>
    </lineage>
</organism>
<dbReference type="EC" id="3.4.11.18" evidence="6 7"/>
<accession>A0A1G7DIU4</accession>
<feature type="binding site" evidence="6">
    <location>
        <position position="104"/>
    </location>
    <ligand>
        <name>a divalent metal cation</name>
        <dbReference type="ChEBI" id="CHEBI:60240"/>
        <label>2</label>
        <note>catalytic</note>
    </ligand>
</feature>
<evidence type="ECO:0000256" key="5">
    <source>
        <dbReference type="ARBA" id="ARBA00022801"/>
    </source>
</evidence>
<dbReference type="RefSeq" id="WP_068304929.1">
    <property type="nucleotide sequence ID" value="NZ_DAIOMO010000006.1"/>
</dbReference>
<dbReference type="PANTHER" id="PTHR43330:SF13">
    <property type="entry name" value="METHIONINE AMINOPEPTIDASE 2"/>
    <property type="match status" value="1"/>
</dbReference>
<name>A0A1G7DIU4_9PROT</name>
<dbReference type="InterPro" id="IPR000994">
    <property type="entry name" value="Pept_M24"/>
</dbReference>
<dbReference type="NCBIfam" id="TIGR00500">
    <property type="entry name" value="met_pdase_I"/>
    <property type="match status" value="1"/>
</dbReference>
<feature type="binding site" evidence="6">
    <location>
        <position position="93"/>
    </location>
    <ligand>
        <name>a divalent metal cation</name>
        <dbReference type="ChEBI" id="CHEBI:60240"/>
        <label>1</label>
    </ligand>
</feature>
<dbReference type="InterPro" id="IPR002467">
    <property type="entry name" value="Pept_M24A_MAP1"/>
</dbReference>
<keyword evidence="10" id="KW-1185">Reference proteome</keyword>
<dbReference type="Gene3D" id="3.90.230.10">
    <property type="entry name" value="Creatinase/methionine aminopeptidase superfamily"/>
    <property type="match status" value="1"/>
</dbReference>
<dbReference type="GO" id="GO:0004239">
    <property type="term" value="F:initiator methionyl aminopeptidase activity"/>
    <property type="evidence" value="ECO:0007669"/>
    <property type="project" value="UniProtKB-UniRule"/>
</dbReference>
<feature type="binding site" evidence="6">
    <location>
        <position position="167"/>
    </location>
    <ligand>
        <name>a divalent metal cation</name>
        <dbReference type="ChEBI" id="CHEBI:60240"/>
        <label>2</label>
        <note>catalytic</note>
    </ligand>
</feature>
<dbReference type="SUPFAM" id="SSF55920">
    <property type="entry name" value="Creatinase/aminopeptidase"/>
    <property type="match status" value="1"/>
</dbReference>